<dbReference type="AlphaFoldDB" id="A0AAN7X6A3"/>
<comment type="caution">
    <text evidence="3">The sequence shown here is derived from an EMBL/GenBank/DDBJ whole genome shotgun (WGS) entry which is preliminary data.</text>
</comment>
<dbReference type="Proteomes" id="UP001346869">
    <property type="component" value="Unassembled WGS sequence"/>
</dbReference>
<keyword evidence="1" id="KW-0175">Coiled coil</keyword>
<gene>
    <name evidence="3" type="ORF">PBY51_005199</name>
</gene>
<feature type="coiled-coil region" evidence="1">
    <location>
        <begin position="75"/>
        <end position="130"/>
    </location>
</feature>
<feature type="region of interest" description="Disordered" evidence="2">
    <location>
        <begin position="1"/>
        <end position="35"/>
    </location>
</feature>
<evidence type="ECO:0000313" key="3">
    <source>
        <dbReference type="EMBL" id="KAK5855060.1"/>
    </source>
</evidence>
<feature type="compositionally biased region" description="Basic residues" evidence="2">
    <location>
        <begin position="1"/>
        <end position="12"/>
    </location>
</feature>
<dbReference type="EMBL" id="JAUZQC010000018">
    <property type="protein sequence ID" value="KAK5855060.1"/>
    <property type="molecule type" value="Genomic_DNA"/>
</dbReference>
<reference evidence="3 4" key="2">
    <citation type="journal article" date="2023" name="Mol. Biol. Evol.">
        <title>Genomics of Secondarily Temperate Adaptation in the Only Non-Antarctic Icefish.</title>
        <authorList>
            <person name="Rivera-Colon A.G."/>
            <person name="Rayamajhi N."/>
            <person name="Minhas B.F."/>
            <person name="Madrigal G."/>
            <person name="Bilyk K.T."/>
            <person name="Yoon V."/>
            <person name="Hune M."/>
            <person name="Gregory S."/>
            <person name="Cheng C.H.C."/>
            <person name="Catchen J.M."/>
        </authorList>
    </citation>
    <scope>NUCLEOTIDE SEQUENCE [LARGE SCALE GENOMIC DNA]</scope>
    <source>
        <strain evidence="3">JMC-PN-2008</strain>
    </source>
</reference>
<dbReference type="InterPro" id="IPR004244">
    <property type="entry name" value="Transposase_22"/>
</dbReference>
<proteinExistence type="predicted"/>
<organism evidence="3 4">
    <name type="scientific">Eleginops maclovinus</name>
    <name type="common">Patagonian blennie</name>
    <name type="synonym">Eleginus maclovinus</name>
    <dbReference type="NCBI Taxonomy" id="56733"/>
    <lineage>
        <taxon>Eukaryota</taxon>
        <taxon>Metazoa</taxon>
        <taxon>Chordata</taxon>
        <taxon>Craniata</taxon>
        <taxon>Vertebrata</taxon>
        <taxon>Euteleostomi</taxon>
        <taxon>Actinopterygii</taxon>
        <taxon>Neopterygii</taxon>
        <taxon>Teleostei</taxon>
        <taxon>Neoteleostei</taxon>
        <taxon>Acanthomorphata</taxon>
        <taxon>Eupercaria</taxon>
        <taxon>Perciformes</taxon>
        <taxon>Notothenioidei</taxon>
        <taxon>Eleginopidae</taxon>
        <taxon>Eleginops</taxon>
    </lineage>
</organism>
<sequence length="169" mass="18801">MPTKKAQNKLRAHFSPSEEEEVSDANSLANSTGEASHLCHGDVDAGGAHNMDIIQILDGIRNDFSTKTDMVLKAIQDVKRDVQDFSARMDEAEVRISSVEDTVNSEKGKTDALVKQFTFLTNKLDELENRSRLSNLRLVNVPEKMEGNDAVAYLEKWHPEALGPEAFPM</sequence>
<dbReference type="PANTHER" id="PTHR11505">
    <property type="entry name" value="L1 TRANSPOSABLE ELEMENT-RELATED"/>
    <property type="match status" value="1"/>
</dbReference>
<evidence type="ECO:0000313" key="4">
    <source>
        <dbReference type="Proteomes" id="UP001346869"/>
    </source>
</evidence>
<protein>
    <recommendedName>
        <fullName evidence="5">LINE-1 type transposase domain-containing 1</fullName>
    </recommendedName>
</protein>
<feature type="compositionally biased region" description="Polar residues" evidence="2">
    <location>
        <begin position="24"/>
        <end position="34"/>
    </location>
</feature>
<evidence type="ECO:0008006" key="5">
    <source>
        <dbReference type="Google" id="ProtNLM"/>
    </source>
</evidence>
<evidence type="ECO:0000256" key="1">
    <source>
        <dbReference type="SAM" id="Coils"/>
    </source>
</evidence>
<reference evidence="3 4" key="1">
    <citation type="journal article" date="2023" name="Genes (Basel)">
        <title>Chromosome-Level Genome Assembly and Circadian Gene Repertoire of the Patagonia Blennie Eleginops maclovinus-The Closest Ancestral Proxy of Antarctic Cryonotothenioids.</title>
        <authorList>
            <person name="Cheng C.C."/>
            <person name="Rivera-Colon A.G."/>
            <person name="Minhas B.F."/>
            <person name="Wilson L."/>
            <person name="Rayamajhi N."/>
            <person name="Vargas-Chacoff L."/>
            <person name="Catchen J.M."/>
        </authorList>
    </citation>
    <scope>NUCLEOTIDE SEQUENCE [LARGE SCALE GENOMIC DNA]</scope>
    <source>
        <strain evidence="3">JMC-PN-2008</strain>
    </source>
</reference>
<keyword evidence="4" id="KW-1185">Reference proteome</keyword>
<evidence type="ECO:0000256" key="2">
    <source>
        <dbReference type="SAM" id="MobiDB-lite"/>
    </source>
</evidence>
<accession>A0AAN7X6A3</accession>
<name>A0AAN7X6A3_ELEMC</name>